<gene>
    <name evidence="1" type="ORF">PEVE_00034149</name>
</gene>
<sequence length="157" mass="18236">ASFLKSSGENPWYYEEHWKSLEKWGMHYLRKALAILEKFEKDESMPYCDKPLFPDVFDTLQEHDVRAELQSVRLAIGGALMKEGKLFDAMEMFEQVKTPPGMYNLAQVYKYLAHVEACAATEETDTESACPTKEYYQNLHEARDLLQSYLKMTKSSD</sequence>
<organism evidence="1 2">
    <name type="scientific">Porites evermanni</name>
    <dbReference type="NCBI Taxonomy" id="104178"/>
    <lineage>
        <taxon>Eukaryota</taxon>
        <taxon>Metazoa</taxon>
        <taxon>Cnidaria</taxon>
        <taxon>Anthozoa</taxon>
        <taxon>Hexacorallia</taxon>
        <taxon>Scleractinia</taxon>
        <taxon>Fungiina</taxon>
        <taxon>Poritidae</taxon>
        <taxon>Porites</taxon>
    </lineage>
</organism>
<keyword evidence="2" id="KW-1185">Reference proteome</keyword>
<feature type="non-terminal residue" evidence="1">
    <location>
        <position position="157"/>
    </location>
</feature>
<evidence type="ECO:0000313" key="2">
    <source>
        <dbReference type="Proteomes" id="UP001159427"/>
    </source>
</evidence>
<reference evidence="1 2" key="1">
    <citation type="submission" date="2022-05" db="EMBL/GenBank/DDBJ databases">
        <authorList>
            <consortium name="Genoscope - CEA"/>
            <person name="William W."/>
        </authorList>
    </citation>
    <scope>NUCLEOTIDE SEQUENCE [LARGE SCALE GENOMIC DNA]</scope>
</reference>
<proteinExistence type="predicted"/>
<dbReference type="EMBL" id="CALNXI010005126">
    <property type="protein sequence ID" value="CAH3196998.1"/>
    <property type="molecule type" value="Genomic_DNA"/>
</dbReference>
<accession>A0ABN8T144</accession>
<name>A0ABN8T144_9CNID</name>
<feature type="non-terminal residue" evidence="1">
    <location>
        <position position="1"/>
    </location>
</feature>
<protein>
    <recommendedName>
        <fullName evidence="3">Tetratricopeptide repeat protein</fullName>
    </recommendedName>
</protein>
<evidence type="ECO:0000313" key="1">
    <source>
        <dbReference type="EMBL" id="CAH3196998.1"/>
    </source>
</evidence>
<dbReference type="Proteomes" id="UP001159427">
    <property type="component" value="Unassembled WGS sequence"/>
</dbReference>
<comment type="caution">
    <text evidence="1">The sequence shown here is derived from an EMBL/GenBank/DDBJ whole genome shotgun (WGS) entry which is preliminary data.</text>
</comment>
<evidence type="ECO:0008006" key="3">
    <source>
        <dbReference type="Google" id="ProtNLM"/>
    </source>
</evidence>